<feature type="transmembrane region" description="Helical" evidence="1">
    <location>
        <begin position="56"/>
        <end position="74"/>
    </location>
</feature>
<keyword evidence="1" id="KW-0812">Transmembrane</keyword>
<keyword evidence="1" id="KW-0472">Membrane</keyword>
<reference evidence="2" key="1">
    <citation type="journal article" date="2016" name="PLoS Biol.">
        <title>GPCRs Direct Germline Development and Somatic Gonad Function in Planarians.</title>
        <authorList>
            <person name="Saberi A."/>
            <person name="Jamal A."/>
            <person name="Beets I."/>
            <person name="Schoofs L."/>
            <person name="Newmark P.A."/>
        </authorList>
    </citation>
    <scope>NUCLEOTIDE SEQUENCE</scope>
</reference>
<organism evidence="2">
    <name type="scientific">Schmidtea mediterranea</name>
    <name type="common">Freshwater planarian flatworm</name>
    <dbReference type="NCBI Taxonomy" id="79327"/>
    <lineage>
        <taxon>Eukaryota</taxon>
        <taxon>Metazoa</taxon>
        <taxon>Spiralia</taxon>
        <taxon>Lophotrochozoa</taxon>
        <taxon>Platyhelminthes</taxon>
        <taxon>Rhabditophora</taxon>
        <taxon>Seriata</taxon>
        <taxon>Tricladida</taxon>
        <taxon>Continenticola</taxon>
        <taxon>Geoplanoidea</taxon>
        <taxon>Dugesiidae</taxon>
        <taxon>Schmidtea</taxon>
    </lineage>
</organism>
<evidence type="ECO:0000313" key="2">
    <source>
        <dbReference type="EMBL" id="ANO39091.1"/>
    </source>
</evidence>
<dbReference type="AlphaFoldDB" id="A0A193KUP5"/>
<accession>A0A193KUP5</accession>
<feature type="transmembrane region" description="Helical" evidence="1">
    <location>
        <begin position="89"/>
        <end position="110"/>
    </location>
</feature>
<feature type="transmembrane region" description="Helical" evidence="1">
    <location>
        <begin position="226"/>
        <end position="252"/>
    </location>
</feature>
<name>A0A193KUP5_SCHMD</name>
<feature type="transmembrane region" description="Helical" evidence="1">
    <location>
        <begin position="157"/>
        <end position="185"/>
    </location>
</feature>
<gene>
    <name evidence="2" type="primary">gcr133</name>
</gene>
<proteinExistence type="evidence at transcript level"/>
<dbReference type="EMBL" id="KX018930">
    <property type="protein sequence ID" value="ANO39091.1"/>
    <property type="molecule type" value="mRNA"/>
</dbReference>
<protein>
    <submittedName>
        <fullName evidence="2">GCR133</fullName>
    </submittedName>
</protein>
<feature type="transmembrane region" description="Helical" evidence="1">
    <location>
        <begin position="20"/>
        <end position="44"/>
    </location>
</feature>
<feature type="transmembrane region" description="Helical" evidence="1">
    <location>
        <begin position="122"/>
        <end position="145"/>
    </location>
</feature>
<evidence type="ECO:0000256" key="1">
    <source>
        <dbReference type="SAM" id="Phobius"/>
    </source>
</evidence>
<feature type="transmembrane region" description="Helical" evidence="1">
    <location>
        <begin position="267"/>
        <end position="288"/>
    </location>
</feature>
<sequence length="350" mass="41014">MKFLINKKMVNKTTNEVMEMIDYYACMALYVIGLGSSIFASFLLTGERIHNAIIVFWLRAICGTDVTCLIYFFLDELLFNFPCKVDYYFSHILLTLSGYTRCAFSLARVIMLITGKCVTFRFHLYISLFIASIILIIYIPTFYFFDYLCVIDRFHETILLLIESVTLLIGIVVMLFSSSFFLYFLSTTITPLFYKVEETEVVNRIINVNFHCKTWSEFYKCVKRGIFWSSIINIIWVVACSPYLIMCFWYLANRSILVQYIKEKTSTLILIPLSLNWLFAVVIDHMLFQEMKTFVLIKWLEFLNILSRIGFSCFHSKFISFHIEPHETNTAESIKHFNENSVNVIKSCAN</sequence>
<keyword evidence="1" id="KW-1133">Transmembrane helix</keyword>